<feature type="transmembrane region" description="Helical" evidence="7">
    <location>
        <begin position="171"/>
        <end position="194"/>
    </location>
</feature>
<feature type="domain" description="ABC transmembrane type-1" evidence="8">
    <location>
        <begin position="132"/>
        <end position="333"/>
    </location>
</feature>
<keyword evidence="2 7" id="KW-0813">Transport</keyword>
<dbReference type="GO" id="GO:0071916">
    <property type="term" value="F:dipeptide transmembrane transporter activity"/>
    <property type="evidence" value="ECO:0007669"/>
    <property type="project" value="TreeGrafter"/>
</dbReference>
<reference evidence="9 10" key="1">
    <citation type="journal article" date="2014" name="Nature">
        <title>An environmental bacterial taxon with a large and distinct metabolic repertoire.</title>
        <authorList>
            <person name="Wilson M.C."/>
            <person name="Mori T."/>
            <person name="Ruckert C."/>
            <person name="Uria A.R."/>
            <person name="Helf M.J."/>
            <person name="Takada K."/>
            <person name="Gernert C."/>
            <person name="Steffens U.A."/>
            <person name="Heycke N."/>
            <person name="Schmitt S."/>
            <person name="Rinke C."/>
            <person name="Helfrich E.J."/>
            <person name="Brachmann A.O."/>
            <person name="Gurgui C."/>
            <person name="Wakimoto T."/>
            <person name="Kracht M."/>
            <person name="Crusemann M."/>
            <person name="Hentschel U."/>
            <person name="Abe I."/>
            <person name="Matsunaga S."/>
            <person name="Kalinowski J."/>
            <person name="Takeyama H."/>
            <person name="Piel J."/>
        </authorList>
    </citation>
    <scope>NUCLEOTIDE SEQUENCE [LARGE SCALE GENOMIC DNA]</scope>
    <source>
        <strain evidence="10">TSY2</strain>
    </source>
</reference>
<dbReference type="Pfam" id="PF19300">
    <property type="entry name" value="BPD_transp_1_N"/>
    <property type="match status" value="1"/>
</dbReference>
<dbReference type="AlphaFoldDB" id="W4MCI8"/>
<dbReference type="InterPro" id="IPR000515">
    <property type="entry name" value="MetI-like"/>
</dbReference>
<keyword evidence="3" id="KW-1003">Cell membrane</keyword>
<dbReference type="HOGENOM" id="CLU_036879_0_1_7"/>
<keyword evidence="5 7" id="KW-1133">Transmembrane helix</keyword>
<proteinExistence type="inferred from homology"/>
<protein>
    <recommendedName>
        <fullName evidence="8">ABC transmembrane type-1 domain-containing protein</fullName>
    </recommendedName>
</protein>
<evidence type="ECO:0000256" key="7">
    <source>
        <dbReference type="RuleBase" id="RU363032"/>
    </source>
</evidence>
<dbReference type="EMBL" id="AZHX01000310">
    <property type="protein sequence ID" value="ETX08069.1"/>
    <property type="molecule type" value="Genomic_DNA"/>
</dbReference>
<evidence type="ECO:0000256" key="4">
    <source>
        <dbReference type="ARBA" id="ARBA00022692"/>
    </source>
</evidence>
<evidence type="ECO:0000256" key="5">
    <source>
        <dbReference type="ARBA" id="ARBA00022989"/>
    </source>
</evidence>
<evidence type="ECO:0000259" key="8">
    <source>
        <dbReference type="PROSITE" id="PS50928"/>
    </source>
</evidence>
<feature type="transmembrane region" description="Helical" evidence="7">
    <location>
        <begin position="268"/>
        <end position="295"/>
    </location>
</feature>
<evidence type="ECO:0000313" key="10">
    <source>
        <dbReference type="Proteomes" id="UP000019140"/>
    </source>
</evidence>
<comment type="similarity">
    <text evidence="7">Belongs to the binding-protein-dependent transport system permease family.</text>
</comment>
<comment type="subcellular location">
    <subcellularLocation>
        <location evidence="1 7">Cell membrane</location>
        <topology evidence="1 7">Multi-pass membrane protein</topology>
    </subcellularLocation>
</comment>
<keyword evidence="6 7" id="KW-0472">Membrane</keyword>
<name>W4MCI8_9BACT</name>
<dbReference type="CDD" id="cd06261">
    <property type="entry name" value="TM_PBP2"/>
    <property type="match status" value="1"/>
</dbReference>
<feature type="transmembrane region" description="Helical" evidence="7">
    <location>
        <begin position="47"/>
        <end position="67"/>
    </location>
</feature>
<evidence type="ECO:0000256" key="2">
    <source>
        <dbReference type="ARBA" id="ARBA00022448"/>
    </source>
</evidence>
<gene>
    <name evidence="9" type="ORF">ETSY2_07550</name>
</gene>
<sequence>MQALANLRPTSYAGCRQFSICVFVRAMPLCMAVERGSAMQRYILKRAFYALISLVILSITIFCLIRFTGDPAILMVEPGASDADLQAIRKEFGLDKSLPVQYGVFVANMFRGDFGKSIYYREPAFDLYLQRLPASLWLTAVAMSISLVIGIPIGILSAVRVDSWVDSISKTFSILGLSLPSFWVGLMLMMIFSVSFGWLPSSGSGTFWHIIMPAFSLGWVFSAAHTRMARSAMLEVMGSEYVKLARLKGLPEKLVIVKHAFKNALIPVLTLAGINLVIMMNAAVVVESVFAWPGIGRLLYEGISNRDFPLVQTTVLMGGVMIVVINLLVDILYAYIDPRIRYGQ</sequence>
<dbReference type="PANTHER" id="PTHR43163:SF6">
    <property type="entry name" value="DIPEPTIDE TRANSPORT SYSTEM PERMEASE PROTEIN DPPB-RELATED"/>
    <property type="match status" value="1"/>
</dbReference>
<dbReference type="Gene3D" id="1.10.3720.10">
    <property type="entry name" value="MetI-like"/>
    <property type="match status" value="1"/>
</dbReference>
<feature type="transmembrane region" description="Helical" evidence="7">
    <location>
        <begin position="136"/>
        <end position="159"/>
    </location>
</feature>
<dbReference type="InterPro" id="IPR045621">
    <property type="entry name" value="BPD_transp_1_N"/>
</dbReference>
<accession>W4MCI8</accession>
<evidence type="ECO:0000313" key="9">
    <source>
        <dbReference type="EMBL" id="ETX08069.1"/>
    </source>
</evidence>
<dbReference type="Proteomes" id="UP000019140">
    <property type="component" value="Unassembled WGS sequence"/>
</dbReference>
<feature type="transmembrane region" description="Helical" evidence="7">
    <location>
        <begin position="206"/>
        <end position="224"/>
    </location>
</feature>
<dbReference type="InterPro" id="IPR035906">
    <property type="entry name" value="MetI-like_sf"/>
</dbReference>
<evidence type="ECO:0000256" key="3">
    <source>
        <dbReference type="ARBA" id="ARBA00022475"/>
    </source>
</evidence>
<comment type="caution">
    <text evidence="9">The sequence shown here is derived from an EMBL/GenBank/DDBJ whole genome shotgun (WGS) entry which is preliminary data.</text>
</comment>
<keyword evidence="4 7" id="KW-0812">Transmembrane</keyword>
<dbReference type="PATRIC" id="fig|1429439.4.peg.1293"/>
<dbReference type="SUPFAM" id="SSF161098">
    <property type="entry name" value="MetI-like"/>
    <property type="match status" value="1"/>
</dbReference>
<dbReference type="Pfam" id="PF00528">
    <property type="entry name" value="BPD_transp_1"/>
    <property type="match status" value="1"/>
</dbReference>
<keyword evidence="10" id="KW-1185">Reference proteome</keyword>
<organism evidence="9 10">
    <name type="scientific">Candidatus Entotheonella gemina</name>
    <dbReference type="NCBI Taxonomy" id="1429439"/>
    <lineage>
        <taxon>Bacteria</taxon>
        <taxon>Pseudomonadati</taxon>
        <taxon>Nitrospinota/Tectimicrobiota group</taxon>
        <taxon>Candidatus Tectimicrobiota</taxon>
        <taxon>Candidatus Entotheonellia</taxon>
        <taxon>Candidatus Entotheonellales</taxon>
        <taxon>Candidatus Entotheonellaceae</taxon>
        <taxon>Candidatus Entotheonella</taxon>
    </lineage>
</organism>
<feature type="transmembrane region" description="Helical" evidence="7">
    <location>
        <begin position="315"/>
        <end position="336"/>
    </location>
</feature>
<dbReference type="PANTHER" id="PTHR43163">
    <property type="entry name" value="DIPEPTIDE TRANSPORT SYSTEM PERMEASE PROTEIN DPPB-RELATED"/>
    <property type="match status" value="1"/>
</dbReference>
<dbReference type="GO" id="GO:0005886">
    <property type="term" value="C:plasma membrane"/>
    <property type="evidence" value="ECO:0007669"/>
    <property type="project" value="UniProtKB-SubCell"/>
</dbReference>
<dbReference type="PROSITE" id="PS50928">
    <property type="entry name" value="ABC_TM1"/>
    <property type="match status" value="1"/>
</dbReference>
<evidence type="ECO:0000256" key="1">
    <source>
        <dbReference type="ARBA" id="ARBA00004651"/>
    </source>
</evidence>
<evidence type="ECO:0000256" key="6">
    <source>
        <dbReference type="ARBA" id="ARBA00023136"/>
    </source>
</evidence>